<accession>A0A267FX94</accession>
<gene>
    <name evidence="2" type="ORF">BOX15_Mlig010790g22</name>
</gene>
<dbReference type="EMBL" id="NIVC01000691">
    <property type="protein sequence ID" value="PAA78421.1"/>
    <property type="molecule type" value="Genomic_DNA"/>
</dbReference>
<name>A0A267FX94_9PLAT</name>
<dbReference type="Proteomes" id="UP000215902">
    <property type="component" value="Unassembled WGS sequence"/>
</dbReference>
<dbReference type="PANTHER" id="PTHR31424">
    <property type="entry name" value="PROTEIN CBG23806"/>
    <property type="match status" value="1"/>
</dbReference>
<dbReference type="AlphaFoldDB" id="A0A267FX94"/>
<dbReference type="PANTHER" id="PTHR31424:SF3">
    <property type="entry name" value="RING-TYPE DOMAIN-CONTAINING PROTEIN"/>
    <property type="match status" value="1"/>
</dbReference>
<evidence type="ECO:0000313" key="3">
    <source>
        <dbReference type="Proteomes" id="UP000215902"/>
    </source>
</evidence>
<proteinExistence type="predicted"/>
<dbReference type="OrthoDB" id="6769802at2759"/>
<organism evidence="2 3">
    <name type="scientific">Macrostomum lignano</name>
    <dbReference type="NCBI Taxonomy" id="282301"/>
    <lineage>
        <taxon>Eukaryota</taxon>
        <taxon>Metazoa</taxon>
        <taxon>Spiralia</taxon>
        <taxon>Lophotrochozoa</taxon>
        <taxon>Platyhelminthes</taxon>
        <taxon>Rhabditophora</taxon>
        <taxon>Macrostomorpha</taxon>
        <taxon>Macrostomida</taxon>
        <taxon>Macrostomidae</taxon>
        <taxon>Macrostomum</taxon>
    </lineage>
</organism>
<evidence type="ECO:0000256" key="1">
    <source>
        <dbReference type="SAM" id="MobiDB-lite"/>
    </source>
</evidence>
<keyword evidence="3" id="KW-1185">Reference proteome</keyword>
<evidence type="ECO:0000313" key="2">
    <source>
        <dbReference type="EMBL" id="PAA78421.1"/>
    </source>
</evidence>
<reference evidence="2 3" key="1">
    <citation type="submission" date="2017-06" db="EMBL/GenBank/DDBJ databases">
        <title>A platform for efficient transgenesis in Macrostomum lignano, a flatworm model organism for stem cell research.</title>
        <authorList>
            <person name="Berezikov E."/>
        </authorList>
    </citation>
    <scope>NUCLEOTIDE SEQUENCE [LARGE SCALE GENOMIC DNA]</scope>
    <source>
        <strain evidence="2">DV1</strain>
        <tissue evidence="2">Whole organism</tissue>
    </source>
</reference>
<feature type="region of interest" description="Disordered" evidence="1">
    <location>
        <begin position="114"/>
        <end position="138"/>
    </location>
</feature>
<sequence>MPNYSKSHEENRLKVCLVCFKRGSGMQRIGKAALPRIQRYFYANYDLKNEFLPAALCARCQGLLLDIERGNRTSEALPAPFDFSKVVPTKETRGHPKCSCCLCEIARESPIGKGLGTWKPEPHRLGRPKTDSPNKEVPPARPITICQRCHSTIGRGLSHTCTQSRWLNNICSELSRDPRGSEIHASDVLKAKLTDAGGDSPIRLATRGRSITLSVSAQSSRCSAGAFGDIAVPASEIARMQDAIGLSGRQTRQAAQFFREWKGRSSIEPNLLHRLAELNSELDPFYATESVQVRCSTGEFETRTVVFCSNVSGLVGYVLARRRMDPDPGSFLLKIGIDGGRGFFKVCMTLVRSGEQSSILLGGVTEAGSSPFAEGGVKKLIIIAAVEKVPEYYENVQTVLNLLNLEDVSFCSSVDMKLANVLLGLQSASSAHPCPWCETPRKEFANPHRSVRLRTFGSPSCQAAQYQRIEGQRSSKPSGEPFHNCIRQPLLNWPDSSNTLEAVPPMELHLLLGLVNRLYDELEQRLTALGPDGVRAAQWAEALHVRRSPYHGSQFNGNECDRLLGGVDSLRQILADHAAFSGVPVAHAFSCLRAVQQKCFGQQLLEGYDTAVKEFEAAYHALAINITPKAHALIDHVPQFLEAMAVQSGCRRGLGFWSEQAMESAHRDFSDMWSQRFKVDATHPEYARRLLRCITVYSSRHL</sequence>
<comment type="caution">
    <text evidence="2">The sequence shown here is derived from an EMBL/GenBank/DDBJ whole genome shotgun (WGS) entry which is preliminary data.</text>
</comment>
<feature type="compositionally biased region" description="Basic and acidic residues" evidence="1">
    <location>
        <begin position="120"/>
        <end position="134"/>
    </location>
</feature>
<protein>
    <submittedName>
        <fullName evidence="2">Uncharacterized protein</fullName>
    </submittedName>
</protein>